<organism evidence="3">
    <name type="scientific">uncultured Microbacterium sp</name>
    <dbReference type="NCBI Taxonomy" id="191216"/>
    <lineage>
        <taxon>Bacteria</taxon>
        <taxon>Bacillati</taxon>
        <taxon>Actinomycetota</taxon>
        <taxon>Actinomycetes</taxon>
        <taxon>Micrococcales</taxon>
        <taxon>Microbacteriaceae</taxon>
        <taxon>Microbacterium</taxon>
        <taxon>environmental samples</taxon>
    </lineage>
</organism>
<evidence type="ECO:0000256" key="2">
    <source>
        <dbReference type="SAM" id="Phobius"/>
    </source>
</evidence>
<keyword evidence="2" id="KW-1133">Transmembrane helix</keyword>
<dbReference type="EMBL" id="FLQR01000007">
    <property type="protein sequence ID" value="SBS72900.1"/>
    <property type="molecule type" value="Genomic_DNA"/>
</dbReference>
<feature type="transmembrane region" description="Helical" evidence="2">
    <location>
        <begin position="18"/>
        <end position="39"/>
    </location>
</feature>
<gene>
    <name evidence="3" type="ORF">MIPYR_30286</name>
</gene>
<evidence type="ECO:0000313" key="3">
    <source>
        <dbReference type="EMBL" id="SBS72900.1"/>
    </source>
</evidence>
<dbReference type="RefSeq" id="WP_295576222.1">
    <property type="nucleotide sequence ID" value="NZ_FLQR01000007.1"/>
</dbReference>
<evidence type="ECO:0000256" key="1">
    <source>
        <dbReference type="SAM" id="MobiDB-lite"/>
    </source>
</evidence>
<protein>
    <submittedName>
        <fullName evidence="3">Uncharacterized protein</fullName>
    </submittedName>
</protein>
<name>A0A1Y5P5U7_9MICO</name>
<feature type="region of interest" description="Disordered" evidence="1">
    <location>
        <begin position="41"/>
        <end position="76"/>
    </location>
</feature>
<accession>A0A1Y5P5U7</accession>
<reference evidence="3" key="1">
    <citation type="submission" date="2016-03" db="EMBL/GenBank/DDBJ databases">
        <authorList>
            <person name="Ploux O."/>
        </authorList>
    </citation>
    <scope>NUCLEOTIDE SEQUENCE</scope>
    <source>
        <strain evidence="3">UC1</strain>
    </source>
</reference>
<keyword evidence="2" id="KW-0812">Transmembrane</keyword>
<proteinExistence type="predicted"/>
<dbReference type="AlphaFoldDB" id="A0A1Y5P5U7"/>
<sequence length="247" mass="25982">MTGPHSTPARQRRDRTPIVLGIVAGVLAVVVGVTLTIALTRDGSPETAPSPRPPAQTTAPDGTPSAEPTAPDEEPAGVQLSATGFALVDDTGAETFAYRWSDPSEPAVAALTAAFGAAPEQRTEKGDGSHYPDYTVHQWPGFALYDMVVSEGGSDRDTYAQPSWIRVTANTIGEVAVTAEFGIQIGTTVDAVEAAGPDTDFERNGALRYVFAADRSSTAEETPSYSMMADTDGDAVTAILYYFYADL</sequence>
<keyword evidence="2" id="KW-0472">Membrane</keyword>